<dbReference type="EMBL" id="LGCL01000021">
    <property type="protein sequence ID" value="KPL77858.1"/>
    <property type="molecule type" value="Genomic_DNA"/>
</dbReference>
<name>A0A0N8GNE3_9CHLR</name>
<proteinExistence type="predicted"/>
<organism evidence="1 2">
    <name type="scientific">Ornatilinea apprima</name>
    <dbReference type="NCBI Taxonomy" id="1134406"/>
    <lineage>
        <taxon>Bacteria</taxon>
        <taxon>Bacillati</taxon>
        <taxon>Chloroflexota</taxon>
        <taxon>Anaerolineae</taxon>
        <taxon>Anaerolineales</taxon>
        <taxon>Anaerolineaceae</taxon>
        <taxon>Ornatilinea</taxon>
    </lineage>
</organism>
<dbReference type="PATRIC" id="fig|1134406.4.peg.649"/>
<keyword evidence="2" id="KW-1185">Reference proteome</keyword>
<evidence type="ECO:0008006" key="3">
    <source>
        <dbReference type="Google" id="ProtNLM"/>
    </source>
</evidence>
<dbReference type="PROSITE" id="PS51257">
    <property type="entry name" value="PROKAR_LIPOPROTEIN"/>
    <property type="match status" value="1"/>
</dbReference>
<reference evidence="1 2" key="1">
    <citation type="submission" date="2015-07" db="EMBL/GenBank/DDBJ databases">
        <title>Genome sequence of Ornatilinea apprima DSM 23815.</title>
        <authorList>
            <person name="Hemp J."/>
            <person name="Ward L.M."/>
            <person name="Pace L.A."/>
            <person name="Fischer W.W."/>
        </authorList>
    </citation>
    <scope>NUCLEOTIDE SEQUENCE [LARGE SCALE GENOMIC DNA]</scope>
    <source>
        <strain evidence="1 2">P3M-1</strain>
    </source>
</reference>
<dbReference type="Pfam" id="PF06245">
    <property type="entry name" value="DUF1015"/>
    <property type="match status" value="1"/>
</dbReference>
<evidence type="ECO:0000313" key="2">
    <source>
        <dbReference type="Proteomes" id="UP000050417"/>
    </source>
</evidence>
<accession>A0A0N8GNE3</accession>
<sequence>MKIISSLGFQIPQVLLPGPEINPQQWAVIACDQFTSQPEYWQAVEEKVAESPSTLRLILPEVYLESPKKDTLTSSVQANMADYLERGILHPVDGIILVERQIQGKTRRGIMLALDLERYDYSKGSQSLIRATEGTIIERLPPRMKIREGAPLELPHILVLIDDPQKTVIEPLAARTGQLKKIYDFDLMFDSGHLTGYLVDDESLQNQVVDAIADLANPAAFQAKYNLDQPQEVLLFAMGDGNHSLATAKAIWENMKAQVGMDHPARYALVEVENVHDESLVFEPIHRVLFDVKQDFKTAFAAKFGSRITFRVCADLEEMVRAVENQPSGAQIIGVVNSREFGVIQIDQPELNLAVGTLQNFLDGWLKTGAASSIDYVHGADVVARLGAQPGNLGFFLPAMDKSDLFKTVILDGALPRKTFSMGEAKEKRFYMECRKIVE</sequence>
<dbReference type="PANTHER" id="PTHR36454">
    <property type="entry name" value="LMO2823 PROTEIN"/>
    <property type="match status" value="1"/>
</dbReference>
<comment type="caution">
    <text evidence="1">The sequence shown here is derived from an EMBL/GenBank/DDBJ whole genome shotgun (WGS) entry which is preliminary data.</text>
</comment>
<evidence type="ECO:0000313" key="1">
    <source>
        <dbReference type="EMBL" id="KPL77858.1"/>
    </source>
</evidence>
<dbReference type="InterPro" id="IPR008323">
    <property type="entry name" value="UCP033563"/>
</dbReference>
<dbReference type="STRING" id="1134406.ADN00_08235"/>
<gene>
    <name evidence="1" type="ORF">ADN00_08235</name>
</gene>
<protein>
    <recommendedName>
        <fullName evidence="3">DUF1015 domain-containing protein</fullName>
    </recommendedName>
</protein>
<dbReference type="Proteomes" id="UP000050417">
    <property type="component" value="Unassembled WGS sequence"/>
</dbReference>
<dbReference type="RefSeq" id="WP_075062571.1">
    <property type="nucleotide sequence ID" value="NZ_LGCL01000021.1"/>
</dbReference>
<dbReference type="PANTHER" id="PTHR36454:SF1">
    <property type="entry name" value="DUF1015 DOMAIN-CONTAINING PROTEIN"/>
    <property type="match status" value="1"/>
</dbReference>
<dbReference type="AlphaFoldDB" id="A0A0N8GNE3"/>